<organism evidence="4 5">
    <name type="scientific">Emydomyces testavorans</name>
    <dbReference type="NCBI Taxonomy" id="2070801"/>
    <lineage>
        <taxon>Eukaryota</taxon>
        <taxon>Fungi</taxon>
        <taxon>Dikarya</taxon>
        <taxon>Ascomycota</taxon>
        <taxon>Pezizomycotina</taxon>
        <taxon>Eurotiomycetes</taxon>
        <taxon>Eurotiomycetidae</taxon>
        <taxon>Onygenales</taxon>
        <taxon>Nannizziopsiaceae</taxon>
        <taxon>Emydomyces</taxon>
    </lineage>
</organism>
<sequence length="793" mass="89972">MEATQSCAVEQSAKNGCTMASSFPVFLPEDPCLRMSDKEFEEYISKLLPISTGVESETAKEMGTVKATQQSSTESQTQDNSQTATESIRNTFLYALGEAALGVRKQPNPELLAFRNRALTENHGVTFASTESPLVDLFHTMDGEWTKKKEKDLTTQLDLAWKEDPLACLKLIWNTRSIHLGKGNRHMFYITMGWLKEHHPQTLLINLQWLFRPVIEKNSKPSADKEFAIIEKLGSTPDDHEVVHGVPHGYWKDLLNILALSASGKLNMSDPRALLLTKAYQRSTELSKRRLRKRFTEYMTPEEFREWVAMPSEDRIKESLARDQRRSLEAKKLKRCEQMSRHKRILDRLSSDPFHRALHLTVARLFAENLRKDMLLLQTGTKEQQRELSLCGKWAPSLRMFHDKNTLIATTIAEILFTKEKIGQPNDTREMYLKRAREQYRFWTTSKLRKALQCVECDISANTLSNIRYDRVPSLAMDQYKELFAKKDGERFQQYLRAVAEGKAMISGAVLMPGPLVTQALTFTRESTSETVVNLQWKTLVQRIKDCGSLSNPLAICDVSGSMLTRPRNGDTTLMDIAMGLSLIISEVTQPPFGGNVMTFSADPRLIKVGSLSESCTFKQQLDIVRKMPWGFNTDFLKVFELILDVAVRNEVSAEDMVKQIFVLSDMEFDVGAASAKEWDTHHQIITKKFADAGYETPELVYWNLSSRAGRHAPVTHDMPGTALISGHSQAMIKVFLDSGSLDVEAEEEPEVENDGDWGVVDLMKKKRRQITPYSVVMKAIGNKAYDMLTVVD</sequence>
<name>A0AAF0DM39_9EURO</name>
<proteinExistence type="predicted"/>
<dbReference type="Pfam" id="PF25043">
    <property type="entry name" value="DUF7788"/>
    <property type="match status" value="1"/>
</dbReference>
<evidence type="ECO:0008006" key="6">
    <source>
        <dbReference type="Google" id="ProtNLM"/>
    </source>
</evidence>
<reference evidence="4" key="1">
    <citation type="submission" date="2023-03" db="EMBL/GenBank/DDBJ databases">
        <title>Emydomyces testavorans Genome Sequence.</title>
        <authorList>
            <person name="Hoyer L."/>
        </authorList>
    </citation>
    <scope>NUCLEOTIDE SEQUENCE</scope>
    <source>
        <strain evidence="4">16-2883</strain>
    </source>
</reference>
<feature type="domain" description="DUF2828" evidence="2">
    <location>
        <begin position="120"/>
        <end position="550"/>
    </location>
</feature>
<dbReference type="Gene3D" id="3.40.50.410">
    <property type="entry name" value="von Willebrand factor, type A domain"/>
    <property type="match status" value="1"/>
</dbReference>
<gene>
    <name evidence="4" type="ORF">PRK78_005642</name>
</gene>
<evidence type="ECO:0000256" key="1">
    <source>
        <dbReference type="SAM" id="MobiDB-lite"/>
    </source>
</evidence>
<evidence type="ECO:0000259" key="2">
    <source>
        <dbReference type="Pfam" id="PF11443"/>
    </source>
</evidence>
<dbReference type="Pfam" id="PF11443">
    <property type="entry name" value="DUF2828"/>
    <property type="match status" value="1"/>
</dbReference>
<dbReference type="PANTHER" id="PTHR31373:SF27">
    <property type="entry name" value="TROVE DOMAIN-CONTAINING PROTEIN"/>
    <property type="match status" value="1"/>
</dbReference>
<dbReference type="PANTHER" id="PTHR31373">
    <property type="entry name" value="OS06G0652100 PROTEIN"/>
    <property type="match status" value="1"/>
</dbReference>
<dbReference type="InterPro" id="IPR058580">
    <property type="entry name" value="DUF2828"/>
</dbReference>
<protein>
    <recommendedName>
        <fullName evidence="6">DUF2828 domain-containing protein</fullName>
    </recommendedName>
</protein>
<feature type="region of interest" description="Disordered" evidence="1">
    <location>
        <begin position="55"/>
        <end position="84"/>
    </location>
</feature>
<dbReference type="InterPro" id="IPR056690">
    <property type="entry name" value="DUF7788"/>
</dbReference>
<dbReference type="SUPFAM" id="SSF53300">
    <property type="entry name" value="vWA-like"/>
    <property type="match status" value="1"/>
</dbReference>
<dbReference type="InterPro" id="IPR011205">
    <property type="entry name" value="UCP015417_vWA"/>
</dbReference>
<keyword evidence="5" id="KW-1185">Reference proteome</keyword>
<dbReference type="Proteomes" id="UP001219355">
    <property type="component" value="Chromosome 3"/>
</dbReference>
<dbReference type="EMBL" id="CP120629">
    <property type="protein sequence ID" value="WEW60157.1"/>
    <property type="molecule type" value="Genomic_DNA"/>
</dbReference>
<dbReference type="InterPro" id="IPR036465">
    <property type="entry name" value="vWFA_dom_sf"/>
</dbReference>
<dbReference type="AlphaFoldDB" id="A0AAF0DM39"/>
<accession>A0AAF0DM39</accession>
<evidence type="ECO:0000259" key="3">
    <source>
        <dbReference type="Pfam" id="PF25043"/>
    </source>
</evidence>
<feature type="domain" description="DUF7788" evidence="3">
    <location>
        <begin position="553"/>
        <end position="781"/>
    </location>
</feature>
<evidence type="ECO:0000313" key="4">
    <source>
        <dbReference type="EMBL" id="WEW60157.1"/>
    </source>
</evidence>
<evidence type="ECO:0000313" key="5">
    <source>
        <dbReference type="Proteomes" id="UP001219355"/>
    </source>
</evidence>
<feature type="compositionally biased region" description="Low complexity" evidence="1">
    <location>
        <begin position="68"/>
        <end position="83"/>
    </location>
</feature>